<gene>
    <name evidence="2" type="ORF">OCV99_16685</name>
</gene>
<keyword evidence="1" id="KW-0732">Signal</keyword>
<keyword evidence="3" id="KW-1185">Reference proteome</keyword>
<evidence type="ECO:0000313" key="2">
    <source>
        <dbReference type="EMBL" id="MCU6688138.1"/>
    </source>
</evidence>
<evidence type="ECO:0000313" key="3">
    <source>
        <dbReference type="Proteomes" id="UP001652431"/>
    </source>
</evidence>
<feature type="signal peptide" evidence="1">
    <location>
        <begin position="1"/>
        <end position="25"/>
    </location>
</feature>
<organism evidence="2 3">
    <name type="scientific">Dorea acetigenes</name>
    <dbReference type="NCBI Taxonomy" id="2981787"/>
    <lineage>
        <taxon>Bacteria</taxon>
        <taxon>Bacillati</taxon>
        <taxon>Bacillota</taxon>
        <taxon>Clostridia</taxon>
        <taxon>Lachnospirales</taxon>
        <taxon>Lachnospiraceae</taxon>
        <taxon>Dorea</taxon>
    </lineage>
</organism>
<dbReference type="RefSeq" id="WP_158372060.1">
    <property type="nucleotide sequence ID" value="NZ_JAOQJU010000037.1"/>
</dbReference>
<name>A0ABT2RRY6_9FIRM</name>
<reference evidence="2 3" key="1">
    <citation type="journal article" date="2021" name="ISME Commun">
        <title>Automated analysis of genomic sequences facilitates high-throughput and comprehensive description of bacteria.</title>
        <authorList>
            <person name="Hitch T.C.A."/>
        </authorList>
    </citation>
    <scope>NUCLEOTIDE SEQUENCE [LARGE SCALE GENOMIC DNA]</scope>
    <source>
        <strain evidence="2 3">Sanger_03</strain>
    </source>
</reference>
<proteinExistence type="predicted"/>
<dbReference type="Proteomes" id="UP001652431">
    <property type="component" value="Unassembled WGS sequence"/>
</dbReference>
<protein>
    <submittedName>
        <fullName evidence="2">Uncharacterized protein</fullName>
    </submittedName>
</protein>
<feature type="chain" id="PRO_5045916800" evidence="1">
    <location>
        <begin position="26"/>
        <end position="209"/>
    </location>
</feature>
<dbReference type="EMBL" id="JAOQJU010000037">
    <property type="protein sequence ID" value="MCU6688138.1"/>
    <property type="molecule type" value="Genomic_DNA"/>
</dbReference>
<sequence>MSMKKKMAPFLAAALLAANALPVMAVDVSGGDVSDIQDVTNAQQSGSTTVVANVAETDPGAVEYIVSVPKYVDFGGLKRNGEGEYNLVLNGKVKLTSVSNLDASKRVAVLVQDAANGTEGFRIYGQTGAAASNNQYLVYNILANSNDLLASTKYANGFLIGAFQNAEDAVNLDFKLDQNQITGELDNWVGTYQGTLTFYSKVVDAAEYN</sequence>
<comment type="caution">
    <text evidence="2">The sequence shown here is derived from an EMBL/GenBank/DDBJ whole genome shotgun (WGS) entry which is preliminary data.</text>
</comment>
<evidence type="ECO:0000256" key="1">
    <source>
        <dbReference type="SAM" id="SignalP"/>
    </source>
</evidence>
<accession>A0ABT2RRY6</accession>